<reference evidence="3" key="1">
    <citation type="submission" date="2017-02" db="UniProtKB">
        <authorList>
            <consortium name="WormBaseParasite"/>
        </authorList>
    </citation>
    <scope>IDENTIFICATION</scope>
</reference>
<dbReference type="EMBL" id="UZAF01017862">
    <property type="protein sequence ID" value="VDO45630.1"/>
    <property type="molecule type" value="Genomic_DNA"/>
</dbReference>
<dbReference type="WBParaSite" id="HPLM_0001242901-mRNA-1">
    <property type="protein sequence ID" value="HPLM_0001242901-mRNA-1"/>
    <property type="gene ID" value="HPLM_0001242901"/>
</dbReference>
<reference evidence="1 2" key="2">
    <citation type="submission" date="2018-11" db="EMBL/GenBank/DDBJ databases">
        <authorList>
            <consortium name="Pathogen Informatics"/>
        </authorList>
    </citation>
    <scope>NUCLEOTIDE SEQUENCE [LARGE SCALE GENOMIC DNA]</scope>
    <source>
        <strain evidence="1 2">MHpl1</strain>
    </source>
</reference>
<evidence type="ECO:0000313" key="2">
    <source>
        <dbReference type="Proteomes" id="UP000268014"/>
    </source>
</evidence>
<gene>
    <name evidence="1" type="ORF">HPLM_LOCUS12420</name>
</gene>
<evidence type="ECO:0000313" key="1">
    <source>
        <dbReference type="EMBL" id="VDO45630.1"/>
    </source>
</evidence>
<sequence length="45" mass="5052">MSSNVGLQLDEIAKWRSHICKIDGFIAESSRFHEKGVPGYPTSMK</sequence>
<proteinExistence type="predicted"/>
<keyword evidence="2" id="KW-1185">Reference proteome</keyword>
<protein>
    <submittedName>
        <fullName evidence="3">Four helix bundle protein</fullName>
    </submittedName>
</protein>
<dbReference type="AlphaFoldDB" id="A0A0N4WMJ1"/>
<evidence type="ECO:0000313" key="3">
    <source>
        <dbReference type="WBParaSite" id="HPLM_0001242901-mRNA-1"/>
    </source>
</evidence>
<organism evidence="3">
    <name type="scientific">Haemonchus placei</name>
    <name type="common">Barber's pole worm</name>
    <dbReference type="NCBI Taxonomy" id="6290"/>
    <lineage>
        <taxon>Eukaryota</taxon>
        <taxon>Metazoa</taxon>
        <taxon>Ecdysozoa</taxon>
        <taxon>Nematoda</taxon>
        <taxon>Chromadorea</taxon>
        <taxon>Rhabditida</taxon>
        <taxon>Rhabditina</taxon>
        <taxon>Rhabditomorpha</taxon>
        <taxon>Strongyloidea</taxon>
        <taxon>Trichostrongylidae</taxon>
        <taxon>Haemonchus</taxon>
    </lineage>
</organism>
<dbReference type="Proteomes" id="UP000268014">
    <property type="component" value="Unassembled WGS sequence"/>
</dbReference>
<accession>A0A0N4WMJ1</accession>
<name>A0A0N4WMJ1_HAEPC</name>